<keyword evidence="1" id="KW-0812">Transmembrane</keyword>
<name>A0A4Z1P8U2_9PEZI</name>
<evidence type="ECO:0000313" key="2">
    <source>
        <dbReference type="EMBL" id="TID24328.1"/>
    </source>
</evidence>
<feature type="transmembrane region" description="Helical" evidence="1">
    <location>
        <begin position="46"/>
        <end position="76"/>
    </location>
</feature>
<proteinExistence type="predicted"/>
<accession>A0A4Z1P8U2</accession>
<feature type="transmembrane region" description="Helical" evidence="1">
    <location>
        <begin position="117"/>
        <end position="140"/>
    </location>
</feature>
<dbReference type="Proteomes" id="UP000298493">
    <property type="component" value="Unassembled WGS sequence"/>
</dbReference>
<feature type="transmembrane region" description="Helical" evidence="1">
    <location>
        <begin position="88"/>
        <end position="111"/>
    </location>
</feature>
<sequence>MSAVLVSSTWQKRVLFPIWGLRMALTSCLLTSFILTLDWISRQDSYTSSILAVAVFILVFLVAVLMIDVFSIVILARNRLFKSWFLGLQAALTMLWAMLLIMLVILATMIWQGTILTFGIFFVFIFISSLNITLWAMLIYRRARTTPATIKQYVEPIPGMVARNPDPFNDAYVLPPPPYTAAAIRYS</sequence>
<dbReference type="EMBL" id="SNSC02000005">
    <property type="protein sequence ID" value="TID24328.1"/>
    <property type="molecule type" value="Genomic_DNA"/>
</dbReference>
<keyword evidence="1" id="KW-0472">Membrane</keyword>
<evidence type="ECO:0000313" key="3">
    <source>
        <dbReference type="Proteomes" id="UP000298493"/>
    </source>
</evidence>
<comment type="caution">
    <text evidence="2">The sequence shown here is derived from an EMBL/GenBank/DDBJ whole genome shotgun (WGS) entry which is preliminary data.</text>
</comment>
<reference evidence="2 3" key="1">
    <citation type="submission" date="2019-04" db="EMBL/GenBank/DDBJ databases">
        <title>High contiguity whole genome sequence and gene annotation resource for two Venturia nashicola isolates.</title>
        <authorList>
            <person name="Prokchorchik M."/>
            <person name="Won K."/>
            <person name="Lee Y."/>
            <person name="Choi E.D."/>
            <person name="Segonzac C."/>
            <person name="Sohn K.H."/>
        </authorList>
    </citation>
    <scope>NUCLEOTIDE SEQUENCE [LARGE SCALE GENOMIC DNA]</scope>
    <source>
        <strain evidence="2 3">PRI2</strain>
    </source>
</reference>
<keyword evidence="1" id="KW-1133">Transmembrane helix</keyword>
<gene>
    <name evidence="2" type="ORF">E6O75_ATG02693</name>
</gene>
<organism evidence="2 3">
    <name type="scientific">Venturia nashicola</name>
    <dbReference type="NCBI Taxonomy" id="86259"/>
    <lineage>
        <taxon>Eukaryota</taxon>
        <taxon>Fungi</taxon>
        <taxon>Dikarya</taxon>
        <taxon>Ascomycota</taxon>
        <taxon>Pezizomycotina</taxon>
        <taxon>Dothideomycetes</taxon>
        <taxon>Pleosporomycetidae</taxon>
        <taxon>Venturiales</taxon>
        <taxon>Venturiaceae</taxon>
        <taxon>Venturia</taxon>
    </lineage>
</organism>
<keyword evidence="3" id="KW-1185">Reference proteome</keyword>
<evidence type="ECO:0008006" key="4">
    <source>
        <dbReference type="Google" id="ProtNLM"/>
    </source>
</evidence>
<dbReference type="AlphaFoldDB" id="A0A4Z1P8U2"/>
<evidence type="ECO:0000256" key="1">
    <source>
        <dbReference type="SAM" id="Phobius"/>
    </source>
</evidence>
<protein>
    <recommendedName>
        <fullName evidence="4">MARVEL domain-containing protein</fullName>
    </recommendedName>
</protein>
<feature type="transmembrane region" description="Helical" evidence="1">
    <location>
        <begin position="21"/>
        <end position="40"/>
    </location>
</feature>